<proteinExistence type="predicted"/>
<protein>
    <submittedName>
        <fullName evidence="1">Uncharacterized protein</fullName>
    </submittedName>
</protein>
<evidence type="ECO:0000313" key="1">
    <source>
        <dbReference type="EMBL" id="CAF3666209.1"/>
    </source>
</evidence>
<gene>
    <name evidence="1" type="ORF">KIK155_LOCUS24357</name>
</gene>
<dbReference type="InterPro" id="IPR011042">
    <property type="entry name" value="6-blade_b-propeller_TolB-like"/>
</dbReference>
<reference evidence="1" key="1">
    <citation type="submission" date="2021-02" db="EMBL/GenBank/DDBJ databases">
        <authorList>
            <person name="Nowell W R."/>
        </authorList>
    </citation>
    <scope>NUCLEOTIDE SEQUENCE</scope>
</reference>
<dbReference type="Proteomes" id="UP000663865">
    <property type="component" value="Unassembled WGS sequence"/>
</dbReference>
<dbReference type="AlphaFoldDB" id="A0A818SHQ5"/>
<name>A0A818SHQ5_9BILA</name>
<sequence length="146" mass="16450">MIYSKNFTRNFRNYCMCYWISYSREREREISFILTLSLVVNIPANTTWTQNGVTIAGGHGEDDATNQLNWSHGLFVIDHDQTVVIVDRSNHRIIQWKNGDTTNGQVVAGGKGEGNGLHQLDRPTGVLINKEADSLIICDAEISLRL</sequence>
<comment type="caution">
    <text evidence="1">The sequence shown here is derived from an EMBL/GenBank/DDBJ whole genome shotgun (WGS) entry which is preliminary data.</text>
</comment>
<accession>A0A818SHQ5</accession>
<dbReference type="EMBL" id="CAJNYV010004327">
    <property type="protein sequence ID" value="CAF3666209.1"/>
    <property type="molecule type" value="Genomic_DNA"/>
</dbReference>
<dbReference type="Gene3D" id="2.120.10.30">
    <property type="entry name" value="TolB, C-terminal domain"/>
    <property type="match status" value="1"/>
</dbReference>
<evidence type="ECO:0000313" key="2">
    <source>
        <dbReference type="Proteomes" id="UP000663865"/>
    </source>
</evidence>
<organism evidence="1 2">
    <name type="scientific">Rotaria socialis</name>
    <dbReference type="NCBI Taxonomy" id="392032"/>
    <lineage>
        <taxon>Eukaryota</taxon>
        <taxon>Metazoa</taxon>
        <taxon>Spiralia</taxon>
        <taxon>Gnathifera</taxon>
        <taxon>Rotifera</taxon>
        <taxon>Eurotatoria</taxon>
        <taxon>Bdelloidea</taxon>
        <taxon>Philodinida</taxon>
        <taxon>Philodinidae</taxon>
        <taxon>Rotaria</taxon>
    </lineage>
</organism>